<dbReference type="InterPro" id="IPR006176">
    <property type="entry name" value="3-OHacyl-CoA_DH_NAD-bd"/>
</dbReference>
<evidence type="ECO:0000256" key="1">
    <source>
        <dbReference type="ARBA" id="ARBA00009463"/>
    </source>
</evidence>
<dbReference type="Proteomes" id="UP000028782">
    <property type="component" value="Chromosome"/>
</dbReference>
<dbReference type="GO" id="GO:0006631">
    <property type="term" value="P:fatty acid metabolic process"/>
    <property type="evidence" value="ECO:0007669"/>
    <property type="project" value="InterPro"/>
</dbReference>
<dbReference type="HOGENOM" id="CLU_009834_2_0_4"/>
<dbReference type="KEGG" id="ctes:O987_25615"/>
<dbReference type="InterPro" id="IPR036291">
    <property type="entry name" value="NAD(P)-bd_dom_sf"/>
</dbReference>
<feature type="binding site" evidence="4">
    <location>
        <position position="119"/>
    </location>
    <ligand>
        <name>NAD(+)</name>
        <dbReference type="ChEBI" id="CHEBI:57540"/>
    </ligand>
</feature>
<dbReference type="FunFam" id="3.40.50.720:FF:000009">
    <property type="entry name" value="Fatty oxidation complex, alpha subunit"/>
    <property type="match status" value="1"/>
</dbReference>
<keyword evidence="2 8" id="KW-0560">Oxidoreductase</keyword>
<dbReference type="Pfam" id="PF02737">
    <property type="entry name" value="3HCDH_N"/>
    <property type="match status" value="1"/>
</dbReference>
<dbReference type="PROSITE" id="PS00067">
    <property type="entry name" value="3HCDH"/>
    <property type="match status" value="1"/>
</dbReference>
<dbReference type="InterPro" id="IPR008927">
    <property type="entry name" value="6-PGluconate_DH-like_C_sf"/>
</dbReference>
<feature type="binding site" evidence="4">
    <location>
        <position position="33"/>
    </location>
    <ligand>
        <name>NAD(+)</name>
        <dbReference type="ChEBI" id="CHEBI:57540"/>
    </ligand>
</feature>
<dbReference type="Pfam" id="PF00725">
    <property type="entry name" value="3HCDH"/>
    <property type="match status" value="1"/>
</dbReference>
<dbReference type="SUPFAM" id="SSF51735">
    <property type="entry name" value="NAD(P)-binding Rossmann-fold domains"/>
    <property type="match status" value="1"/>
</dbReference>
<evidence type="ECO:0000256" key="4">
    <source>
        <dbReference type="PIRSR" id="PIRSR000105-2"/>
    </source>
</evidence>
<dbReference type="PIRSF" id="PIRSF000105">
    <property type="entry name" value="HCDH"/>
    <property type="match status" value="1"/>
</dbReference>
<dbReference type="InterPro" id="IPR006180">
    <property type="entry name" value="3-OHacyl-CoA_DH_CS"/>
</dbReference>
<feature type="binding site" evidence="4">
    <location>
        <begin position="10"/>
        <end position="15"/>
    </location>
    <ligand>
        <name>NAD(+)</name>
        <dbReference type="ChEBI" id="CHEBI:57540"/>
    </ligand>
</feature>
<protein>
    <submittedName>
        <fullName evidence="8">3-hydroxybutyryl-CoA dehydrogenase</fullName>
        <ecNumber evidence="8">1.1.1.157</ecNumber>
    </submittedName>
</protein>
<evidence type="ECO:0000313" key="9">
    <source>
        <dbReference type="Proteomes" id="UP000028782"/>
    </source>
</evidence>
<dbReference type="InterPro" id="IPR022694">
    <property type="entry name" value="3-OHacyl-CoA_DH"/>
</dbReference>
<dbReference type="EMBL" id="CP006704">
    <property type="protein sequence ID" value="AIJ49193.1"/>
    <property type="molecule type" value="Genomic_DNA"/>
</dbReference>
<evidence type="ECO:0000256" key="5">
    <source>
        <dbReference type="PIRSR" id="PIRSR000105-3"/>
    </source>
</evidence>
<dbReference type="Gene3D" id="3.40.50.720">
    <property type="entry name" value="NAD(P)-binding Rossmann-like Domain"/>
    <property type="match status" value="1"/>
</dbReference>
<evidence type="ECO:0000259" key="6">
    <source>
        <dbReference type="Pfam" id="PF00725"/>
    </source>
</evidence>
<evidence type="ECO:0000256" key="2">
    <source>
        <dbReference type="ARBA" id="ARBA00023002"/>
    </source>
</evidence>
<dbReference type="GO" id="GO:0070403">
    <property type="term" value="F:NAD+ binding"/>
    <property type="evidence" value="ECO:0007669"/>
    <property type="project" value="InterPro"/>
</dbReference>
<evidence type="ECO:0000259" key="7">
    <source>
        <dbReference type="Pfam" id="PF02737"/>
    </source>
</evidence>
<dbReference type="InterPro" id="IPR006108">
    <property type="entry name" value="3HC_DH_C"/>
</dbReference>
<feature type="domain" description="3-hydroxyacyl-CoA dehydrogenase NAD binding" evidence="7">
    <location>
        <begin position="5"/>
        <end position="183"/>
    </location>
</feature>
<feature type="binding site" evidence="5">
    <location>
        <position position="119"/>
    </location>
    <ligand>
        <name>CoA</name>
        <dbReference type="ChEBI" id="CHEBI:57287"/>
    </ligand>
</feature>
<dbReference type="AlphaFoldDB" id="A0A076PTZ1"/>
<dbReference type="Gene3D" id="1.10.1040.10">
    <property type="entry name" value="N-(1-d-carboxylethyl)-l-norvaline Dehydrogenase, domain 2"/>
    <property type="match status" value="1"/>
</dbReference>
<dbReference type="PANTHER" id="PTHR48075:SF5">
    <property type="entry name" value="3-HYDROXYBUTYRYL-COA DEHYDROGENASE"/>
    <property type="match status" value="1"/>
</dbReference>
<feature type="binding site" evidence="4">
    <location>
        <position position="97"/>
    </location>
    <ligand>
        <name>NAD(+)</name>
        <dbReference type="ChEBI" id="CHEBI:57540"/>
    </ligand>
</feature>
<name>A0A076PTZ1_COMTE</name>
<evidence type="ECO:0000256" key="3">
    <source>
        <dbReference type="PIRSR" id="PIRSR000105-1"/>
    </source>
</evidence>
<sequence>MAIQTVGIIGAGTMGNGIAQACAVSGIDVVMVDISEAAVQKGLATVAGSLDRLIKKEKISEADKSAALARIKTSTSYDDLKSAQLVIEAATENYELKVKILKQLDTLLAQDVIVATNTSSISITQLAAATQRADKFIGMHFFNPVPMMALVEIIRGLQTSDATHDAVKALSEKLGKSPITVKNAPGFVVNRILVPMINEAFQVLSEGTASAEDIDAGMKLGCNQPIGPLALADMIGLDVCLAVMEVYLKEFGDSKYRPCFLLREMVAAGRLGRKTGQGVYTY</sequence>
<keyword evidence="4" id="KW-0520">NAD</keyword>
<dbReference type="GeneID" id="63997130"/>
<gene>
    <name evidence="8" type="ORF">O987_25615</name>
</gene>
<dbReference type="PANTHER" id="PTHR48075">
    <property type="entry name" value="3-HYDROXYACYL-COA DEHYDROGENASE FAMILY PROTEIN"/>
    <property type="match status" value="1"/>
</dbReference>
<dbReference type="EC" id="1.1.1.157" evidence="8"/>
<reference evidence="8 9" key="1">
    <citation type="journal article" date="2014" name="Genome Announc.">
        <title>Complete Genome Sequence of Polychlorinated Biphenyl Degrader Comamonas testosteroni TK102 (NBRC 109938).</title>
        <authorList>
            <person name="Fukuda K."/>
            <person name="Hosoyama A."/>
            <person name="Tsuchikane K."/>
            <person name="Ohji S."/>
            <person name="Yamazoe A."/>
            <person name="Fujita N."/>
            <person name="Shintani M."/>
            <person name="Kimbara K."/>
        </authorList>
    </citation>
    <scope>NUCLEOTIDE SEQUENCE [LARGE SCALE GENOMIC DNA]</scope>
    <source>
        <strain evidence="8">TK102</strain>
    </source>
</reference>
<feature type="binding site" evidence="4">
    <location>
        <position position="92"/>
    </location>
    <ligand>
        <name>NAD(+)</name>
        <dbReference type="ChEBI" id="CHEBI:57540"/>
    </ligand>
</feature>
<organism evidence="8 9">
    <name type="scientific">Comamonas testosteroni TK102</name>
    <dbReference type="NCBI Taxonomy" id="1392005"/>
    <lineage>
        <taxon>Bacteria</taxon>
        <taxon>Pseudomonadati</taxon>
        <taxon>Pseudomonadota</taxon>
        <taxon>Betaproteobacteria</taxon>
        <taxon>Burkholderiales</taxon>
        <taxon>Comamonadaceae</taxon>
        <taxon>Comamonas</taxon>
    </lineage>
</organism>
<feature type="binding site" evidence="4">
    <location>
        <position position="143"/>
    </location>
    <ligand>
        <name>NAD(+)</name>
        <dbReference type="ChEBI" id="CHEBI:57540"/>
    </ligand>
</feature>
<evidence type="ECO:0000313" key="8">
    <source>
        <dbReference type="EMBL" id="AIJ49193.1"/>
    </source>
</evidence>
<accession>A0A076PTZ1</accession>
<dbReference type="InterPro" id="IPR013328">
    <property type="entry name" value="6PGD_dom2"/>
</dbReference>
<feature type="binding site" evidence="5">
    <location>
        <position position="49"/>
    </location>
    <ligand>
        <name>CoA</name>
        <dbReference type="ChEBI" id="CHEBI:57287"/>
    </ligand>
</feature>
<dbReference type="NCBIfam" id="NF004474">
    <property type="entry name" value="PRK05808.1"/>
    <property type="match status" value="1"/>
</dbReference>
<proteinExistence type="inferred from homology"/>
<feature type="domain" description="3-hydroxyacyl-CoA dehydrogenase C-terminal" evidence="6">
    <location>
        <begin position="186"/>
        <end position="282"/>
    </location>
</feature>
<dbReference type="GO" id="GO:0008691">
    <property type="term" value="F:3-hydroxybutyryl-CoA dehydrogenase activity"/>
    <property type="evidence" value="ECO:0007669"/>
    <property type="project" value="UniProtKB-EC"/>
</dbReference>
<dbReference type="SUPFAM" id="SSF48179">
    <property type="entry name" value="6-phosphogluconate dehydrogenase C-terminal domain-like"/>
    <property type="match status" value="1"/>
</dbReference>
<feature type="site" description="Important for catalytic activity" evidence="3">
    <location>
        <position position="140"/>
    </location>
</feature>
<feature type="binding site" evidence="4">
    <location>
        <position position="274"/>
    </location>
    <ligand>
        <name>NAD(+)</name>
        <dbReference type="ChEBI" id="CHEBI:57540"/>
    </ligand>
</feature>
<comment type="similarity">
    <text evidence="1">Belongs to the 3-hydroxyacyl-CoA dehydrogenase family.</text>
</comment>
<feature type="binding site" evidence="5">
    <location>
        <position position="56"/>
    </location>
    <ligand>
        <name>CoA</name>
        <dbReference type="ChEBI" id="CHEBI:57287"/>
    </ligand>
</feature>
<dbReference type="RefSeq" id="WP_003050821.1">
    <property type="nucleotide sequence ID" value="NZ_CP006704.1"/>
</dbReference>